<evidence type="ECO:0000256" key="5">
    <source>
        <dbReference type="ARBA" id="ARBA00023163"/>
    </source>
</evidence>
<dbReference type="GO" id="GO:0000156">
    <property type="term" value="F:phosphorelay response regulator activity"/>
    <property type="evidence" value="ECO:0007669"/>
    <property type="project" value="TreeGrafter"/>
</dbReference>
<dbReference type="Pfam" id="PF00072">
    <property type="entry name" value="Response_reg"/>
    <property type="match status" value="1"/>
</dbReference>
<dbReference type="GO" id="GO:0005829">
    <property type="term" value="C:cytosol"/>
    <property type="evidence" value="ECO:0007669"/>
    <property type="project" value="TreeGrafter"/>
</dbReference>
<keyword evidence="5" id="KW-0804">Transcription</keyword>
<dbReference type="InterPro" id="IPR001867">
    <property type="entry name" value="OmpR/PhoB-type_DNA-bd"/>
</dbReference>
<keyword evidence="2" id="KW-0902">Two-component regulatory system</keyword>
<dbReference type="Gene3D" id="1.10.10.10">
    <property type="entry name" value="Winged helix-like DNA-binding domain superfamily/Winged helix DNA-binding domain"/>
    <property type="match status" value="1"/>
</dbReference>
<dbReference type="InterPro" id="IPR016032">
    <property type="entry name" value="Sig_transdc_resp-reg_C-effctor"/>
</dbReference>
<dbReference type="PANTHER" id="PTHR48111:SF1">
    <property type="entry name" value="TWO-COMPONENT RESPONSE REGULATOR ORR33"/>
    <property type="match status" value="1"/>
</dbReference>
<dbReference type="SUPFAM" id="SSF52172">
    <property type="entry name" value="CheY-like"/>
    <property type="match status" value="1"/>
</dbReference>
<evidence type="ECO:0000259" key="7">
    <source>
        <dbReference type="PROSITE" id="PS50110"/>
    </source>
</evidence>
<reference evidence="8 9" key="1">
    <citation type="submission" date="2020-10" db="EMBL/GenBank/DDBJ databases">
        <title>The genome of sulfurovum sp.</title>
        <authorList>
            <person name="Xie S."/>
            <person name="Shao Z."/>
            <person name="Jiang L."/>
        </authorList>
    </citation>
    <scope>NUCLEOTIDE SEQUENCE [LARGE SCALE GENOMIC DNA]</scope>
    <source>
        <strain evidence="8 9">ST-419</strain>
    </source>
</reference>
<evidence type="ECO:0000256" key="3">
    <source>
        <dbReference type="ARBA" id="ARBA00023015"/>
    </source>
</evidence>
<evidence type="ECO:0000313" key="9">
    <source>
        <dbReference type="Proteomes" id="UP000595074"/>
    </source>
</evidence>
<dbReference type="GO" id="GO:0000976">
    <property type="term" value="F:transcription cis-regulatory region binding"/>
    <property type="evidence" value="ECO:0007669"/>
    <property type="project" value="TreeGrafter"/>
</dbReference>
<accession>A0A7M1S3B1</accession>
<dbReference type="PANTHER" id="PTHR48111">
    <property type="entry name" value="REGULATOR OF RPOS"/>
    <property type="match status" value="1"/>
</dbReference>
<dbReference type="SUPFAM" id="SSF46894">
    <property type="entry name" value="C-terminal effector domain of the bipartite response regulators"/>
    <property type="match status" value="1"/>
</dbReference>
<evidence type="ECO:0000256" key="2">
    <source>
        <dbReference type="ARBA" id="ARBA00023012"/>
    </source>
</evidence>
<dbReference type="Proteomes" id="UP000595074">
    <property type="component" value="Chromosome"/>
</dbReference>
<dbReference type="GO" id="GO:0006355">
    <property type="term" value="P:regulation of DNA-templated transcription"/>
    <property type="evidence" value="ECO:0007669"/>
    <property type="project" value="InterPro"/>
</dbReference>
<dbReference type="SMART" id="SM00862">
    <property type="entry name" value="Trans_reg_C"/>
    <property type="match status" value="1"/>
</dbReference>
<evidence type="ECO:0000256" key="1">
    <source>
        <dbReference type="ARBA" id="ARBA00022553"/>
    </source>
</evidence>
<protein>
    <submittedName>
        <fullName evidence="8">Response regulator transcription factor</fullName>
    </submittedName>
</protein>
<dbReference type="InterPro" id="IPR039420">
    <property type="entry name" value="WalR-like"/>
</dbReference>
<dbReference type="SMART" id="SM00448">
    <property type="entry name" value="REC"/>
    <property type="match status" value="1"/>
</dbReference>
<feature type="domain" description="Response regulatory" evidence="7">
    <location>
        <begin position="2"/>
        <end position="116"/>
    </location>
</feature>
<evidence type="ECO:0000256" key="6">
    <source>
        <dbReference type="PROSITE-ProRule" id="PRU00169"/>
    </source>
</evidence>
<evidence type="ECO:0000313" key="8">
    <source>
        <dbReference type="EMBL" id="QOR61925.1"/>
    </source>
</evidence>
<gene>
    <name evidence="8" type="ORF">IMZ28_00075</name>
</gene>
<organism evidence="8 9">
    <name type="scientific">Sulfurovum indicum</name>
    <dbReference type="NCBI Taxonomy" id="2779528"/>
    <lineage>
        <taxon>Bacteria</taxon>
        <taxon>Pseudomonadati</taxon>
        <taxon>Campylobacterota</taxon>
        <taxon>Epsilonproteobacteria</taxon>
        <taxon>Campylobacterales</taxon>
        <taxon>Sulfurovaceae</taxon>
        <taxon>Sulfurovum</taxon>
    </lineage>
</organism>
<keyword evidence="4" id="KW-0238">DNA-binding</keyword>
<dbReference type="InterPro" id="IPR011006">
    <property type="entry name" value="CheY-like_superfamily"/>
</dbReference>
<dbReference type="GO" id="GO:0032993">
    <property type="term" value="C:protein-DNA complex"/>
    <property type="evidence" value="ECO:0007669"/>
    <property type="project" value="TreeGrafter"/>
</dbReference>
<keyword evidence="1 6" id="KW-0597">Phosphoprotein</keyword>
<evidence type="ECO:0000256" key="4">
    <source>
        <dbReference type="ARBA" id="ARBA00023125"/>
    </source>
</evidence>
<dbReference type="InterPro" id="IPR036388">
    <property type="entry name" value="WH-like_DNA-bd_sf"/>
</dbReference>
<dbReference type="KEGG" id="sinu:IMZ28_00075"/>
<proteinExistence type="predicted"/>
<dbReference type="Gene3D" id="3.40.50.2300">
    <property type="match status" value="1"/>
</dbReference>
<name>A0A7M1S3B1_9BACT</name>
<dbReference type="InterPro" id="IPR001789">
    <property type="entry name" value="Sig_transdc_resp-reg_receiver"/>
</dbReference>
<dbReference type="EMBL" id="CP063164">
    <property type="protein sequence ID" value="QOR61925.1"/>
    <property type="molecule type" value="Genomic_DNA"/>
</dbReference>
<sequence length="208" mass="23911">MKLLLLEDDQILGETLQHFLVREGYEVDLALSEEEAEELTFHIKYDLYLFDINLPSGNGLDFLKSLRHAQDETPTIFITALTDMDSMAQGFELDAMDYIKKPFEPEELLIRLKAKFRDDVLYYDKIQYDPKNNILRKEGEIVHIGNVPCCIFSKLLMRRGNVVTQDVLLECLEQPSGNALRVAIAKIKQKLGIEIINIRGEGYMLEAL</sequence>
<dbReference type="PROSITE" id="PS50110">
    <property type="entry name" value="RESPONSE_REGULATORY"/>
    <property type="match status" value="1"/>
</dbReference>
<dbReference type="AlphaFoldDB" id="A0A7M1S3B1"/>
<keyword evidence="9" id="KW-1185">Reference proteome</keyword>
<keyword evidence="3" id="KW-0805">Transcription regulation</keyword>
<dbReference type="RefSeq" id="WP_197548629.1">
    <property type="nucleotide sequence ID" value="NZ_CP063164.1"/>
</dbReference>
<feature type="modified residue" description="4-aspartylphosphate" evidence="6">
    <location>
        <position position="51"/>
    </location>
</feature>